<feature type="region of interest" description="Disordered" evidence="1">
    <location>
        <begin position="23"/>
        <end position="44"/>
    </location>
</feature>
<dbReference type="VEuPathDB" id="ToxoDB:ETH_00041715"/>
<dbReference type="GeneID" id="25257383"/>
<gene>
    <name evidence="2" type="ORF">ETH_00041715</name>
</gene>
<name>U6KNZ5_EIMTE</name>
<protein>
    <submittedName>
        <fullName evidence="2">Uncharacterized protein</fullName>
    </submittedName>
</protein>
<reference evidence="2" key="2">
    <citation type="submission" date="2013-10" db="EMBL/GenBank/DDBJ databases">
        <authorList>
            <person name="Aslett M."/>
        </authorList>
    </citation>
    <scope>NUCLEOTIDE SEQUENCE [LARGE SCALE GENOMIC DNA]</scope>
    <source>
        <strain evidence="2">Houghton</strain>
    </source>
</reference>
<dbReference type="EMBL" id="HG673940">
    <property type="protein sequence ID" value="CDJ38541.1"/>
    <property type="molecule type" value="Genomic_DNA"/>
</dbReference>
<dbReference type="OMA" id="LIEVWHA"/>
<proteinExistence type="predicted"/>
<organism evidence="2 3">
    <name type="scientific">Eimeria tenella</name>
    <name type="common">Coccidian parasite</name>
    <dbReference type="NCBI Taxonomy" id="5802"/>
    <lineage>
        <taxon>Eukaryota</taxon>
        <taxon>Sar</taxon>
        <taxon>Alveolata</taxon>
        <taxon>Apicomplexa</taxon>
        <taxon>Conoidasida</taxon>
        <taxon>Coccidia</taxon>
        <taxon>Eucoccidiorida</taxon>
        <taxon>Eimeriorina</taxon>
        <taxon>Eimeriidae</taxon>
        <taxon>Eimeria</taxon>
    </lineage>
</organism>
<feature type="region of interest" description="Disordered" evidence="1">
    <location>
        <begin position="166"/>
        <end position="190"/>
    </location>
</feature>
<keyword evidence="3" id="KW-1185">Reference proteome</keyword>
<dbReference type="Proteomes" id="UP000030747">
    <property type="component" value="Unassembled WGS sequence"/>
</dbReference>
<evidence type="ECO:0000256" key="1">
    <source>
        <dbReference type="SAM" id="MobiDB-lite"/>
    </source>
</evidence>
<sequence length="439" mass="43722">MRTCLLGAPRQRVPQGAPLLQQALPHPVGTKGPGGPPSALQTRRWGAPYPGAPSLLRGPPPQGWGPPELLPRGPSVAAALGGPPGRRVGTPPAAFGGAPGRVGGPQGAPFLAFFLRPFSSHLLAQLGPPELLQLAKELQQEPLMKAEQGLSAAAVAAAVRRAQRACRGAPTPGAPGPQRPLQHRLGGPPGAPVAADEIWGQLLFLLHGGLQQLQPGELCTLLRVLAEGGPQGPLGGPQGHLKGPRSLLYPKEEGPAAANSPEGKPMPGGPLHAAAATAAAAAAAAEGRGAAGGPQGGPAEPDLCIRRGALGRGPQWCPDLLRDLEEEEAAALQQLGAPLGVGAPPAAATAGAPTAAAAAGAPLAAAAAGALVEVWHAALSLQLHVPLLAAAALRGAEETLMLLPLASKIHFAAAAVAAAAAADHCPFTAALARTPLLRP</sequence>
<accession>U6KNZ5</accession>
<evidence type="ECO:0000313" key="3">
    <source>
        <dbReference type="Proteomes" id="UP000030747"/>
    </source>
</evidence>
<feature type="region of interest" description="Disordered" evidence="1">
    <location>
        <begin position="233"/>
        <end position="274"/>
    </location>
</feature>
<dbReference type="VEuPathDB" id="ToxoDB:ETH2_1105700"/>
<dbReference type="AlphaFoldDB" id="U6KNZ5"/>
<dbReference type="RefSeq" id="XP_013229379.1">
    <property type="nucleotide sequence ID" value="XM_013373925.1"/>
</dbReference>
<reference evidence="2" key="1">
    <citation type="submission" date="2013-10" db="EMBL/GenBank/DDBJ databases">
        <title>Genomic analysis of the causative agents of coccidiosis in chickens.</title>
        <authorList>
            <person name="Reid A.J."/>
            <person name="Blake D."/>
            <person name="Billington K."/>
            <person name="Browne H."/>
            <person name="Dunn M."/>
            <person name="Hung S."/>
            <person name="Kawahara F."/>
            <person name="Miranda-Saavedra D."/>
            <person name="Mourier T."/>
            <person name="Nagra H."/>
            <person name="Otto T.D."/>
            <person name="Rawlings N."/>
            <person name="Sanchez A."/>
            <person name="Sanders M."/>
            <person name="Subramaniam C."/>
            <person name="Tay Y."/>
            <person name="Dear P."/>
            <person name="Doerig C."/>
            <person name="Gruber A."/>
            <person name="Parkinson J."/>
            <person name="Shirley M."/>
            <person name="Wan K.L."/>
            <person name="Berriman M."/>
            <person name="Tomley F."/>
            <person name="Pain A."/>
        </authorList>
    </citation>
    <scope>NUCLEOTIDE SEQUENCE [LARGE SCALE GENOMIC DNA]</scope>
    <source>
        <strain evidence="2">Houghton</strain>
    </source>
</reference>
<evidence type="ECO:0000313" key="2">
    <source>
        <dbReference type="EMBL" id="CDJ38541.1"/>
    </source>
</evidence>